<reference evidence="10 12" key="1">
    <citation type="journal article" date="2016" name="PLoS ONE">
        <title>Sequence Assembly of Yarrowia lipolytica Strain W29/CLIB89 Shows Transposable Element Diversity.</title>
        <authorList>
            <person name="Magnan C."/>
            <person name="Yu J."/>
            <person name="Chang I."/>
            <person name="Jahn E."/>
            <person name="Kanomata Y."/>
            <person name="Wu J."/>
            <person name="Zeller M."/>
            <person name="Oakes M."/>
            <person name="Baldi P."/>
            <person name="Sandmeyer S."/>
        </authorList>
    </citation>
    <scope>NUCLEOTIDE SEQUENCE [LARGE SCALE GENOMIC DNA]</scope>
    <source>
        <strain evidence="10">CLIB89</strain>
        <strain evidence="12">CLIB89(W29)</strain>
    </source>
</reference>
<dbReference type="EC" id="3.1.3.15" evidence="3 8"/>
<protein>
    <recommendedName>
        <fullName evidence="3 8">Histidinol-phosphatase</fullName>
        <shortName evidence="8">HolPase</shortName>
        <ecNumber evidence="3 8">3.1.3.15</ecNumber>
    </recommendedName>
</protein>
<proteinExistence type="inferred from homology"/>
<dbReference type="eggNOG" id="ENOG502RXUQ">
    <property type="taxonomic scope" value="Eukaryota"/>
</dbReference>
<dbReference type="VEuPathDB" id="FungiDB:YALI1_E05963g"/>
<dbReference type="InterPro" id="IPR010140">
    <property type="entry name" value="Histidinol_P_phosphatase_HisJ"/>
</dbReference>
<dbReference type="UniPathway" id="UPA00031">
    <property type="reaction ID" value="UER00013"/>
</dbReference>
<dbReference type="PANTHER" id="PTHR21039:SF0">
    <property type="entry name" value="HISTIDINOL-PHOSPHATASE"/>
    <property type="match status" value="1"/>
</dbReference>
<accession>A0A1D8NH62</accession>
<dbReference type="KEGG" id="yli:2912272"/>
<dbReference type="NCBIfam" id="TIGR01856">
    <property type="entry name" value="hisJ_fam"/>
    <property type="match status" value="1"/>
</dbReference>
<dbReference type="Proteomes" id="UP000256601">
    <property type="component" value="Unassembled WGS sequence"/>
</dbReference>
<dbReference type="Proteomes" id="UP000182444">
    <property type="component" value="Chromosome 1E"/>
</dbReference>
<name>A0A1D8NH62_YARLL</name>
<dbReference type="CDD" id="cd12110">
    <property type="entry name" value="PHP_HisPPase_Hisj_like"/>
    <property type="match status" value="1"/>
</dbReference>
<reference evidence="11 13" key="2">
    <citation type="submission" date="2018-07" db="EMBL/GenBank/DDBJ databases">
        <title>Draft Genome Assemblies for Five Robust Yarrowia lipolytica Strains Exhibiting High Lipid Production and Pentose Sugar Utilization and Sugar Alcohol Secretion from Undetoxified Lignocellulosic Biomass Hydrolysates.</title>
        <authorList>
            <consortium name="DOE Joint Genome Institute"/>
            <person name="Walker C."/>
            <person name="Ryu S."/>
            <person name="Na H."/>
            <person name="Zane M."/>
            <person name="LaButti K."/>
            <person name="Lipzen A."/>
            <person name="Haridas S."/>
            <person name="Barry K."/>
            <person name="Grigoriev I.V."/>
            <person name="Quarterman J."/>
            <person name="Slininger P."/>
            <person name="Dien B."/>
            <person name="Trinh C.T."/>
        </authorList>
    </citation>
    <scope>NUCLEOTIDE SEQUENCE [LARGE SCALE GENOMIC DNA]</scope>
    <source>
        <strain evidence="11 13">YB392</strain>
    </source>
</reference>
<dbReference type="GeneID" id="2912272"/>
<feature type="domain" description="PHP" evidence="9">
    <location>
        <begin position="4"/>
        <end position="227"/>
    </location>
</feature>
<evidence type="ECO:0000259" key="9">
    <source>
        <dbReference type="Pfam" id="PF02811"/>
    </source>
</evidence>
<evidence type="ECO:0000256" key="2">
    <source>
        <dbReference type="ARBA" id="ARBA00009152"/>
    </source>
</evidence>
<dbReference type="EMBL" id="KZ859013">
    <property type="protein sequence ID" value="RDW25082.1"/>
    <property type="molecule type" value="Genomic_DNA"/>
</dbReference>
<dbReference type="PANTHER" id="PTHR21039">
    <property type="entry name" value="HISTIDINOL PHOSPHATASE-RELATED"/>
    <property type="match status" value="1"/>
</dbReference>
<dbReference type="SUPFAM" id="SSF89550">
    <property type="entry name" value="PHP domain-like"/>
    <property type="match status" value="1"/>
</dbReference>
<evidence type="ECO:0000256" key="3">
    <source>
        <dbReference type="ARBA" id="ARBA00013085"/>
    </source>
</evidence>
<evidence type="ECO:0000313" key="10">
    <source>
        <dbReference type="EMBL" id="AOW04971.1"/>
    </source>
</evidence>
<evidence type="ECO:0000256" key="1">
    <source>
        <dbReference type="ARBA" id="ARBA00004970"/>
    </source>
</evidence>
<keyword evidence="5 8" id="KW-0378">Hydrolase</keyword>
<dbReference type="GO" id="GO:0005737">
    <property type="term" value="C:cytoplasm"/>
    <property type="evidence" value="ECO:0007669"/>
    <property type="project" value="TreeGrafter"/>
</dbReference>
<comment type="pathway">
    <text evidence="1 8">Amino-acid biosynthesis; L-histidine biosynthesis; L-histidine from 5-phospho-alpha-D-ribose 1-diphosphate: step 8/9.</text>
</comment>
<evidence type="ECO:0000256" key="5">
    <source>
        <dbReference type="ARBA" id="ARBA00022801"/>
    </source>
</evidence>
<evidence type="ECO:0000313" key="12">
    <source>
        <dbReference type="Proteomes" id="UP000182444"/>
    </source>
</evidence>
<comment type="similarity">
    <text evidence="2 8">Belongs to the PHP hydrolase family. HisK subfamily.</text>
</comment>
<evidence type="ECO:0000313" key="13">
    <source>
        <dbReference type="Proteomes" id="UP000256601"/>
    </source>
</evidence>
<keyword evidence="4 8" id="KW-0028">Amino-acid biosynthesis</keyword>
<dbReference type="GO" id="GO:0000105">
    <property type="term" value="P:L-histidine biosynthetic process"/>
    <property type="evidence" value="ECO:0007669"/>
    <property type="project" value="UniProtKB-UniRule"/>
</dbReference>
<dbReference type="Gene3D" id="3.20.20.140">
    <property type="entry name" value="Metal-dependent hydrolases"/>
    <property type="match status" value="1"/>
</dbReference>
<dbReference type="Pfam" id="PF02811">
    <property type="entry name" value="PHP"/>
    <property type="match status" value="1"/>
</dbReference>
<evidence type="ECO:0000256" key="4">
    <source>
        <dbReference type="ARBA" id="ARBA00022605"/>
    </source>
</evidence>
<dbReference type="OrthoDB" id="5957391at2759"/>
<organism evidence="10 12">
    <name type="scientific">Yarrowia lipolytica</name>
    <name type="common">Candida lipolytica</name>
    <dbReference type="NCBI Taxonomy" id="4952"/>
    <lineage>
        <taxon>Eukaryota</taxon>
        <taxon>Fungi</taxon>
        <taxon>Dikarya</taxon>
        <taxon>Ascomycota</taxon>
        <taxon>Saccharomycotina</taxon>
        <taxon>Dipodascomycetes</taxon>
        <taxon>Dipodascales</taxon>
        <taxon>Dipodascales incertae sedis</taxon>
        <taxon>Yarrowia</taxon>
    </lineage>
</organism>
<dbReference type="EMBL" id="CP017557">
    <property type="protein sequence ID" value="AOW04971.1"/>
    <property type="molecule type" value="Genomic_DNA"/>
</dbReference>
<dbReference type="InterPro" id="IPR016195">
    <property type="entry name" value="Pol/histidinol_Pase-like"/>
</dbReference>
<evidence type="ECO:0000256" key="6">
    <source>
        <dbReference type="ARBA" id="ARBA00023102"/>
    </source>
</evidence>
<gene>
    <name evidence="11" type="ORF">B0I71DRAFT_133228</name>
    <name evidence="10" type="ORF">YALI1_E05963g</name>
</gene>
<comment type="catalytic activity">
    <reaction evidence="7 8">
        <text>L-histidinol phosphate + H2O = L-histidinol + phosphate</text>
        <dbReference type="Rhea" id="RHEA:14465"/>
        <dbReference type="ChEBI" id="CHEBI:15377"/>
        <dbReference type="ChEBI" id="CHEBI:43474"/>
        <dbReference type="ChEBI" id="CHEBI:57699"/>
        <dbReference type="ChEBI" id="CHEBI:57980"/>
        <dbReference type="EC" id="3.1.3.15"/>
    </reaction>
</comment>
<dbReference type="InterPro" id="IPR004013">
    <property type="entry name" value="PHP_dom"/>
</dbReference>
<dbReference type="RefSeq" id="XP_503567.1">
    <property type="nucleotide sequence ID" value="XM_503567.1"/>
</dbReference>
<keyword evidence="6 8" id="KW-0368">Histidine biosynthesis</keyword>
<dbReference type="AlphaFoldDB" id="A0A1D8NH62"/>
<dbReference type="OMA" id="DYDRPMY"/>
<dbReference type="VEuPathDB" id="FungiDB:YALI0_E05049g"/>
<dbReference type="GO" id="GO:0004401">
    <property type="term" value="F:histidinol-phosphatase activity"/>
    <property type="evidence" value="ECO:0007669"/>
    <property type="project" value="UniProtKB-UniRule"/>
</dbReference>
<evidence type="ECO:0000313" key="11">
    <source>
        <dbReference type="EMBL" id="RDW25082.1"/>
    </source>
</evidence>
<sequence>MHSHHSHSGQYVQHAKDSLEECVQAAKDKKFDVFCLTEHMPRSRETDLYPEEIESKTTPVDLAKVFDDYVKHARQLQKDNTSNTEILVGFECESIRAECWDRAVELKKHYGLDLCVGSVHHVNGIPIDFSQGQWCDASDSVSDMIDDQTTPEHALYKKYYEIQWNMLQKLKPEVVAHFDLIRLYSTIREGFGATENYVRENWPDVWDQIIKNIDFIISYGGFIEVSSAPLRKGWNTPYPRPDICKAVINRGGRLCLSDDSHGVAQVGLNYKKTLEYLEGLGVKDLWFLTKKSGKVEAQKIEIVRAKEAGFWVSC</sequence>
<evidence type="ECO:0000256" key="8">
    <source>
        <dbReference type="RuleBase" id="RU366003"/>
    </source>
</evidence>
<evidence type="ECO:0000256" key="7">
    <source>
        <dbReference type="ARBA" id="ARBA00049158"/>
    </source>
</evidence>